<evidence type="ECO:0000313" key="2">
    <source>
        <dbReference type="Proteomes" id="UP000308886"/>
    </source>
</evidence>
<sequence length="375" mass="43750">MKILLFGNPSTLHSNLATGLAEQGHEVRCISNRTAWHRFPAYDICLERRTDINGKLALIDYLRHLLPIFRRCKGYDIVQLSNPMFLELRGTHLRPFYNFIRRHNRHIILGSFGDDPHIVEQMLHSDALRYSDQRIGATIRHDSAATLQREQWIEDSRHEVGICRHVAKDCDHIVACLYEYWACYRNVYPEKLSFIPLPIIMENTPTEFSVGDKVKLFIGIQKDRTIVKGTDIMLRAAQDIVRDFPHLAELRIVENVPYDEYKQIMEGSDAILDQLYSYTPSMNSLLAMSKGIIDIGGGEPESYKIINEHELRPIINVLPSYESVYAQLKNLIHHRERIPELKRRSVEYVQRHHDHRKVARQYESLYNSLLHDDKA</sequence>
<protein>
    <submittedName>
        <fullName evidence="1">Glycosyltransferase family 1 protein</fullName>
    </submittedName>
</protein>
<comment type="caution">
    <text evidence="1">The sequence shown here is derived from an EMBL/GenBank/DDBJ whole genome shotgun (WGS) entry which is preliminary data.</text>
</comment>
<gene>
    <name evidence="1" type="ORF">E5358_10015</name>
</gene>
<name>A0AC61QP03_9BACT</name>
<reference evidence="1" key="1">
    <citation type="submission" date="2019-04" db="EMBL/GenBank/DDBJ databases">
        <title>Microbes associate with the intestines of laboratory mice.</title>
        <authorList>
            <person name="Navarre W."/>
            <person name="Wong E."/>
            <person name="Huang K."/>
            <person name="Tropini C."/>
            <person name="Ng K."/>
            <person name="Yu B."/>
        </authorList>
    </citation>
    <scope>NUCLEOTIDE SEQUENCE</scope>
    <source>
        <strain evidence="1">NM73_A23</strain>
    </source>
</reference>
<keyword evidence="2" id="KW-1185">Reference proteome</keyword>
<proteinExistence type="predicted"/>
<accession>A0AC61QP03</accession>
<dbReference type="EMBL" id="SRZC01000016">
    <property type="protein sequence ID" value="TGX81463.1"/>
    <property type="molecule type" value="Genomic_DNA"/>
</dbReference>
<evidence type="ECO:0000313" key="1">
    <source>
        <dbReference type="EMBL" id="TGX81463.1"/>
    </source>
</evidence>
<dbReference type="Proteomes" id="UP000308886">
    <property type="component" value="Unassembled WGS sequence"/>
</dbReference>
<organism evidence="1 2">
    <name type="scientific">Palleniella muris</name>
    <dbReference type="NCBI Taxonomy" id="3038145"/>
    <lineage>
        <taxon>Bacteria</taxon>
        <taxon>Pseudomonadati</taxon>
        <taxon>Bacteroidota</taxon>
        <taxon>Bacteroidia</taxon>
        <taxon>Bacteroidales</taxon>
        <taxon>Prevotellaceae</taxon>
        <taxon>Palleniella</taxon>
    </lineage>
</organism>